<comment type="caution">
    <text evidence="1">The sequence shown here is derived from an EMBL/GenBank/DDBJ whole genome shotgun (WGS) entry which is preliminary data.</text>
</comment>
<gene>
    <name evidence="1" type="ORF">ACFPFM_22830</name>
</gene>
<evidence type="ECO:0000313" key="1">
    <source>
        <dbReference type="EMBL" id="MFC5056572.1"/>
    </source>
</evidence>
<dbReference type="EMBL" id="JBHSJB010000022">
    <property type="protein sequence ID" value="MFC5056572.1"/>
    <property type="molecule type" value="Genomic_DNA"/>
</dbReference>
<dbReference type="RefSeq" id="WP_344042117.1">
    <property type="nucleotide sequence ID" value="NZ_BAAAKE010000032.1"/>
</dbReference>
<name>A0ABV9Y4C1_9PSEU</name>
<evidence type="ECO:0000313" key="2">
    <source>
        <dbReference type="Proteomes" id="UP001595833"/>
    </source>
</evidence>
<sequence length="344" mass="34864">MTSTDGPQRRTVLAAALAGTAVFAVPVLQPARAAAATPSGPGLTALEGQRATRLVHAPDGSCSQVPAQLGALVTVGPAGAPAGTAVTFTYDERLYSAAPRAFLTGGGRLIPVESRPAATTAAHGRQLDLLLPELGPGSYGVHAGGLVPARFPADLVADPLPTVVRVSEPGRAAVVRTLSAPAAKAELPWGAQLGAGWQQTRWSDRYHAWHPAIITVHSVGPGAIPAGAGIRVTLDRRVFGSVAITAASDPAGRKVDGADRRTTAAGRPVATWTAHAPVAAGARITLTCGAGVRSLTGPLDDVEAPLIEFLPGGSGGPQRSTGQESITRVDDVYSAATRARYGPG</sequence>
<reference evidence="2" key="1">
    <citation type="journal article" date="2019" name="Int. J. Syst. Evol. Microbiol.">
        <title>The Global Catalogue of Microorganisms (GCM) 10K type strain sequencing project: providing services to taxonomists for standard genome sequencing and annotation.</title>
        <authorList>
            <consortium name="The Broad Institute Genomics Platform"/>
            <consortium name="The Broad Institute Genome Sequencing Center for Infectious Disease"/>
            <person name="Wu L."/>
            <person name="Ma J."/>
        </authorList>
    </citation>
    <scope>NUCLEOTIDE SEQUENCE [LARGE SCALE GENOMIC DNA]</scope>
    <source>
        <strain evidence="2">KCTC 12848</strain>
    </source>
</reference>
<dbReference type="Proteomes" id="UP001595833">
    <property type="component" value="Unassembled WGS sequence"/>
</dbReference>
<protein>
    <submittedName>
        <fullName evidence="1">Uncharacterized protein</fullName>
    </submittedName>
</protein>
<proteinExistence type="predicted"/>
<organism evidence="1 2">
    <name type="scientific">Saccharothrix xinjiangensis</name>
    <dbReference type="NCBI Taxonomy" id="204798"/>
    <lineage>
        <taxon>Bacteria</taxon>
        <taxon>Bacillati</taxon>
        <taxon>Actinomycetota</taxon>
        <taxon>Actinomycetes</taxon>
        <taxon>Pseudonocardiales</taxon>
        <taxon>Pseudonocardiaceae</taxon>
        <taxon>Saccharothrix</taxon>
    </lineage>
</organism>
<dbReference type="InterPro" id="IPR006311">
    <property type="entry name" value="TAT_signal"/>
</dbReference>
<accession>A0ABV9Y4C1</accession>
<keyword evidence="2" id="KW-1185">Reference proteome</keyword>
<dbReference type="PROSITE" id="PS51318">
    <property type="entry name" value="TAT"/>
    <property type="match status" value="1"/>
</dbReference>